<dbReference type="InterPro" id="IPR037461">
    <property type="entry name" value="CtCE2-like_dom"/>
</dbReference>
<protein>
    <submittedName>
        <fullName evidence="2">SGNH/GDSL hydrolase family protein</fullName>
    </submittedName>
</protein>
<evidence type="ECO:0000313" key="2">
    <source>
        <dbReference type="EMBL" id="HJG27104.1"/>
    </source>
</evidence>
<dbReference type="PANTHER" id="PTHR37834">
    <property type="entry name" value="GDSL-LIKE LIPASE/ACYLHYDROLASE DOMAIN PROTEIN (AFU_ORTHOLOGUE AFUA_2G00620)"/>
    <property type="match status" value="1"/>
</dbReference>
<dbReference type="Pfam" id="PF13472">
    <property type="entry name" value="Lipase_GDSL_2"/>
    <property type="match status" value="1"/>
</dbReference>
<evidence type="ECO:0000259" key="1">
    <source>
        <dbReference type="Pfam" id="PF13472"/>
    </source>
</evidence>
<reference evidence="2" key="2">
    <citation type="submission" date="2021-09" db="EMBL/GenBank/DDBJ databases">
        <authorList>
            <person name="Gilroy R."/>
        </authorList>
    </citation>
    <scope>NUCLEOTIDE SEQUENCE</scope>
    <source>
        <strain evidence="2">ChiBcec21-2208</strain>
    </source>
</reference>
<organism evidence="2 3">
    <name type="scientific">Subdoligranulum variabile</name>
    <dbReference type="NCBI Taxonomy" id="214851"/>
    <lineage>
        <taxon>Bacteria</taxon>
        <taxon>Bacillati</taxon>
        <taxon>Bacillota</taxon>
        <taxon>Clostridia</taxon>
        <taxon>Eubacteriales</taxon>
        <taxon>Oscillospiraceae</taxon>
        <taxon>Subdoligranulum</taxon>
    </lineage>
</organism>
<dbReference type="InterPro" id="IPR052762">
    <property type="entry name" value="PCW_deacetylase/CE"/>
</dbReference>
<proteinExistence type="predicted"/>
<dbReference type="Gene3D" id="2.60.120.260">
    <property type="entry name" value="Galactose-binding domain-like"/>
    <property type="match status" value="1"/>
</dbReference>
<dbReference type="PANTHER" id="PTHR37834:SF2">
    <property type="entry name" value="ESTERASE, SGNH HYDROLASE-TYPE"/>
    <property type="match status" value="1"/>
</dbReference>
<dbReference type="InterPro" id="IPR013830">
    <property type="entry name" value="SGNH_hydro"/>
</dbReference>
<sequence>MEQSVWELPQVRILGRHTHAGDALTLFYTASGIECLFTGSELWLELNADYETYEPWISVELNGAWISRFPVAPGHSEVCVFRGMTPGAPKHVRVFKDVQAMSGDERHLLQITALRWADGDFLPLPAPAYRLEFVGDSITSGEGAIGALPEEDWISAFFSAMNHYARFTADALGAEYRLVSQSGWGILSSWDNDPHCRVLSYYKEVCGLAQGARNRELGAQQPNDFAAWPADAVIINLGTNDAGASHNPPWTDPQTGETYGQNTTPAHRAQLEQAVVDGLQMLRRCNPQALLVWVYGMLGDELRPTLEQAIARYRRETGDDRVCFFPLPDTTPETVGARQHPGVQSHRRAADALTAFLQEALNRS</sequence>
<name>A0A921IH86_9FIRM</name>
<dbReference type="EMBL" id="DYVE01000013">
    <property type="protein sequence ID" value="HJG27104.1"/>
    <property type="molecule type" value="Genomic_DNA"/>
</dbReference>
<dbReference type="InterPro" id="IPR036514">
    <property type="entry name" value="SGNH_hydro_sf"/>
</dbReference>
<dbReference type="Gene3D" id="3.40.50.1110">
    <property type="entry name" value="SGNH hydrolase"/>
    <property type="match status" value="1"/>
</dbReference>
<comment type="caution">
    <text evidence="2">The sequence shown here is derived from an EMBL/GenBank/DDBJ whole genome shotgun (WGS) entry which is preliminary data.</text>
</comment>
<dbReference type="AlphaFoldDB" id="A0A921IH86"/>
<dbReference type="GO" id="GO:0052689">
    <property type="term" value="F:carboxylic ester hydrolase activity"/>
    <property type="evidence" value="ECO:0007669"/>
    <property type="project" value="InterPro"/>
</dbReference>
<accession>A0A921IH86</accession>
<reference evidence="2" key="1">
    <citation type="journal article" date="2021" name="PeerJ">
        <title>Extensive microbial diversity within the chicken gut microbiome revealed by metagenomics and culture.</title>
        <authorList>
            <person name="Gilroy R."/>
            <person name="Ravi A."/>
            <person name="Getino M."/>
            <person name="Pursley I."/>
            <person name="Horton D.L."/>
            <person name="Alikhan N.F."/>
            <person name="Baker D."/>
            <person name="Gharbi K."/>
            <person name="Hall N."/>
            <person name="Watson M."/>
            <person name="Adriaenssens E.M."/>
            <person name="Foster-Nyarko E."/>
            <person name="Jarju S."/>
            <person name="Secka A."/>
            <person name="Antonio M."/>
            <person name="Oren A."/>
            <person name="Chaudhuri R.R."/>
            <person name="La Ragione R."/>
            <person name="Hildebrand F."/>
            <person name="Pallen M.J."/>
        </authorList>
    </citation>
    <scope>NUCLEOTIDE SEQUENCE</scope>
    <source>
        <strain evidence="2">ChiBcec21-2208</strain>
    </source>
</reference>
<dbReference type="Proteomes" id="UP000782880">
    <property type="component" value="Unassembled WGS sequence"/>
</dbReference>
<evidence type="ECO:0000313" key="3">
    <source>
        <dbReference type="Proteomes" id="UP000782880"/>
    </source>
</evidence>
<keyword evidence="2" id="KW-0378">Hydrolase</keyword>
<dbReference type="SUPFAM" id="SSF52266">
    <property type="entry name" value="SGNH hydrolase"/>
    <property type="match status" value="1"/>
</dbReference>
<gene>
    <name evidence="2" type="ORF">K8V20_00435</name>
</gene>
<dbReference type="CDD" id="cd01831">
    <property type="entry name" value="Endoglucanase_E_like"/>
    <property type="match status" value="1"/>
</dbReference>
<feature type="domain" description="SGNH hydrolase-type esterase" evidence="1">
    <location>
        <begin position="133"/>
        <end position="316"/>
    </location>
</feature>